<gene>
    <name evidence="2" type="ORF">GCM10009768_23050</name>
</gene>
<keyword evidence="3" id="KW-1185">Reference proteome</keyword>
<evidence type="ECO:0000313" key="3">
    <source>
        <dbReference type="Proteomes" id="UP001500851"/>
    </source>
</evidence>
<evidence type="ECO:0000256" key="1">
    <source>
        <dbReference type="SAM" id="MobiDB-lite"/>
    </source>
</evidence>
<dbReference type="Proteomes" id="UP001500851">
    <property type="component" value="Unassembled WGS sequence"/>
</dbReference>
<proteinExistence type="predicted"/>
<accession>A0ABN2LM62</accession>
<feature type="compositionally biased region" description="Basic and acidic residues" evidence="1">
    <location>
        <begin position="88"/>
        <end position="103"/>
    </location>
</feature>
<feature type="compositionally biased region" description="Polar residues" evidence="1">
    <location>
        <begin position="48"/>
        <end position="57"/>
    </location>
</feature>
<evidence type="ECO:0000313" key="2">
    <source>
        <dbReference type="EMBL" id="GAA1793525.1"/>
    </source>
</evidence>
<reference evidence="2 3" key="1">
    <citation type="journal article" date="2019" name="Int. J. Syst. Evol. Microbiol.">
        <title>The Global Catalogue of Microorganisms (GCM) 10K type strain sequencing project: providing services to taxonomists for standard genome sequencing and annotation.</title>
        <authorList>
            <consortium name="The Broad Institute Genomics Platform"/>
            <consortium name="The Broad Institute Genome Sequencing Center for Infectious Disease"/>
            <person name="Wu L."/>
            <person name="Ma J."/>
        </authorList>
    </citation>
    <scope>NUCLEOTIDE SEQUENCE [LARGE SCALE GENOMIC DNA]</scope>
    <source>
        <strain evidence="2 3">JCM 14736</strain>
    </source>
</reference>
<name>A0ABN2LM62_9MICO</name>
<organism evidence="2 3">
    <name type="scientific">Leucobacter iarius</name>
    <dbReference type="NCBI Taxonomy" id="333963"/>
    <lineage>
        <taxon>Bacteria</taxon>
        <taxon>Bacillati</taxon>
        <taxon>Actinomycetota</taxon>
        <taxon>Actinomycetes</taxon>
        <taxon>Micrococcales</taxon>
        <taxon>Microbacteriaceae</taxon>
        <taxon>Leucobacter</taxon>
    </lineage>
</organism>
<dbReference type="EMBL" id="BAAAOB010000002">
    <property type="protein sequence ID" value="GAA1793525.1"/>
    <property type="molecule type" value="Genomic_DNA"/>
</dbReference>
<feature type="region of interest" description="Disordered" evidence="1">
    <location>
        <begin position="1"/>
        <end position="129"/>
    </location>
</feature>
<feature type="compositionally biased region" description="Basic and acidic residues" evidence="1">
    <location>
        <begin position="13"/>
        <end position="24"/>
    </location>
</feature>
<protein>
    <submittedName>
        <fullName evidence="2">Uncharacterized protein</fullName>
    </submittedName>
</protein>
<sequence length="129" mass="13814">MEWLAAGRPSVRPSKEIRVQKDDSGSAFLPNPDVLPNANPARTRGRSSRPSSASEICTDSDPPDGTDPKSRRSPRGGLCVSGDTTPEPSRRPSKEIRVQKDDSGAAFLPNPDVRPNANPARAQQKTAVT</sequence>
<comment type="caution">
    <text evidence="2">The sequence shown here is derived from an EMBL/GenBank/DDBJ whole genome shotgun (WGS) entry which is preliminary data.</text>
</comment>